<keyword evidence="3" id="KW-1185">Reference proteome</keyword>
<comment type="caution">
    <text evidence="2">The sequence shown here is derived from an EMBL/GenBank/DDBJ whole genome shotgun (WGS) entry which is preliminary data.</text>
</comment>
<evidence type="ECO:0000313" key="3">
    <source>
        <dbReference type="Proteomes" id="UP000693672"/>
    </source>
</evidence>
<keyword evidence="1 2" id="KW-0378">Hydrolase</keyword>
<protein>
    <submittedName>
        <fullName evidence="2">Esterase FrsA</fullName>
        <ecNumber evidence="2">3.1.-.-</ecNumber>
    </submittedName>
</protein>
<gene>
    <name evidence="2" type="primary">frsA</name>
    <name evidence="2" type="ORF">PAESOLCIP111_04671</name>
</gene>
<dbReference type="PANTHER" id="PTHR22946">
    <property type="entry name" value="DIENELACTONE HYDROLASE DOMAIN-CONTAINING PROTEIN-RELATED"/>
    <property type="match status" value="1"/>
</dbReference>
<dbReference type="Proteomes" id="UP000693672">
    <property type="component" value="Unassembled WGS sequence"/>
</dbReference>
<sequence>MHLIFNDQTFSFELLRTLSYAPYGGADIGECLSTAYRIKEGCFDSWYTEWRKTAERMHRLAVESRDQGNRVSAREFYLRASNYYRTAEFFLHGDPQDPRILDTWGSSRSTFREALRLMEGRVEQVEIPYEGASLPGYLYLADQTPRPVLIVHGGFDSTGEELYFEVAAAALQRGYHCLTFEGPGQGAVIREQRIPFRHDWEHVVTPVIDYLLSRPEVDTERIALMGISLGGCLAPRAAAFEHRLAACIANDGLFSNQFGEMGRKLHRGNDADLDDPAYMDRFIRGLMAHHTGVRWAIENGMFTYQAASVAELIDKTEPVTLEGVAHLIECPVLVCDAEADHFFAGQPERLYEALACPKTFMRFTTEEGAEEHCHFGALQYFNHRVFEWLDRTLGVEAASTAR</sequence>
<evidence type="ECO:0000313" key="2">
    <source>
        <dbReference type="EMBL" id="CAG7644340.1"/>
    </source>
</evidence>
<name>A0A916K7X6_9BACL</name>
<dbReference type="PANTHER" id="PTHR22946:SF12">
    <property type="entry name" value="CONIDIAL PIGMENT BIOSYNTHESIS PROTEIN AYG1 (AFU_ORTHOLOGUE AFUA_2G17550)"/>
    <property type="match status" value="1"/>
</dbReference>
<accession>A0A916K7X6</accession>
<proteinExistence type="predicted"/>
<dbReference type="AlphaFoldDB" id="A0A916K7X6"/>
<dbReference type="EC" id="3.1.-.-" evidence="2"/>
<dbReference type="Pfam" id="PF06500">
    <property type="entry name" value="FrsA-like"/>
    <property type="match status" value="1"/>
</dbReference>
<dbReference type="InterPro" id="IPR010520">
    <property type="entry name" value="FrsA-like"/>
</dbReference>
<dbReference type="GO" id="GO:0016787">
    <property type="term" value="F:hydrolase activity"/>
    <property type="evidence" value="ECO:0007669"/>
    <property type="project" value="UniProtKB-KW"/>
</dbReference>
<dbReference type="EMBL" id="CAJVAS010000027">
    <property type="protein sequence ID" value="CAG7644340.1"/>
    <property type="molecule type" value="Genomic_DNA"/>
</dbReference>
<evidence type="ECO:0000256" key="1">
    <source>
        <dbReference type="ARBA" id="ARBA00022801"/>
    </source>
</evidence>
<reference evidence="2" key="1">
    <citation type="submission" date="2021-06" db="EMBL/GenBank/DDBJ databases">
        <authorList>
            <person name="Criscuolo A."/>
        </authorList>
    </citation>
    <scope>NUCLEOTIDE SEQUENCE</scope>
    <source>
        <strain evidence="2">CIP111600</strain>
    </source>
</reference>
<dbReference type="RefSeq" id="WP_218094388.1">
    <property type="nucleotide sequence ID" value="NZ_CAJVAS010000027.1"/>
</dbReference>
<dbReference type="InterPro" id="IPR050261">
    <property type="entry name" value="FrsA_esterase"/>
</dbReference>
<organism evidence="2 3">
    <name type="scientific">Paenibacillus solanacearum</name>
    <dbReference type="NCBI Taxonomy" id="2048548"/>
    <lineage>
        <taxon>Bacteria</taxon>
        <taxon>Bacillati</taxon>
        <taxon>Bacillota</taxon>
        <taxon>Bacilli</taxon>
        <taxon>Bacillales</taxon>
        <taxon>Paenibacillaceae</taxon>
        <taxon>Paenibacillus</taxon>
    </lineage>
</organism>